<keyword evidence="6 8" id="KW-0057">Aromatic amino acid biosynthesis</keyword>
<dbReference type="GO" id="GO:0009423">
    <property type="term" value="P:chorismate biosynthetic process"/>
    <property type="evidence" value="ECO:0007669"/>
    <property type="project" value="UniProtKB-UniPathway"/>
</dbReference>
<dbReference type="GO" id="GO:0003849">
    <property type="term" value="F:3-deoxy-7-phosphoheptulonate synthase activity"/>
    <property type="evidence" value="ECO:0007669"/>
    <property type="project" value="UniProtKB-EC"/>
</dbReference>
<dbReference type="InterPro" id="IPR006218">
    <property type="entry name" value="DAHP1/KDSA"/>
</dbReference>
<evidence type="ECO:0000256" key="1">
    <source>
        <dbReference type="ARBA" id="ARBA00003726"/>
    </source>
</evidence>
<evidence type="ECO:0000259" key="9">
    <source>
        <dbReference type="Pfam" id="PF00793"/>
    </source>
</evidence>
<comment type="catalytic activity">
    <reaction evidence="7 8">
        <text>D-erythrose 4-phosphate + phosphoenolpyruvate + H2O = 7-phospho-2-dehydro-3-deoxy-D-arabino-heptonate + phosphate</text>
        <dbReference type="Rhea" id="RHEA:14717"/>
        <dbReference type="ChEBI" id="CHEBI:15377"/>
        <dbReference type="ChEBI" id="CHEBI:16897"/>
        <dbReference type="ChEBI" id="CHEBI:43474"/>
        <dbReference type="ChEBI" id="CHEBI:58394"/>
        <dbReference type="ChEBI" id="CHEBI:58702"/>
        <dbReference type="EC" id="2.5.1.54"/>
    </reaction>
</comment>
<keyword evidence="4 8" id="KW-0028">Amino-acid biosynthesis</keyword>
<evidence type="ECO:0000313" key="11">
    <source>
        <dbReference type="Proteomes" id="UP000185469"/>
    </source>
</evidence>
<dbReference type="GO" id="GO:0005737">
    <property type="term" value="C:cytoplasm"/>
    <property type="evidence" value="ECO:0007669"/>
    <property type="project" value="TreeGrafter"/>
</dbReference>
<evidence type="ECO:0000256" key="3">
    <source>
        <dbReference type="ARBA" id="ARBA00007985"/>
    </source>
</evidence>
<evidence type="ECO:0000256" key="5">
    <source>
        <dbReference type="ARBA" id="ARBA00022679"/>
    </source>
</evidence>
<dbReference type="UniPathway" id="UPA00053">
    <property type="reaction ID" value="UER00084"/>
</dbReference>
<organism evidence="10 11">
    <name type="scientific">Corynebacterium sphenisci DSM 44792</name>
    <dbReference type="NCBI Taxonomy" id="1437874"/>
    <lineage>
        <taxon>Bacteria</taxon>
        <taxon>Bacillati</taxon>
        <taxon>Actinomycetota</taxon>
        <taxon>Actinomycetes</taxon>
        <taxon>Mycobacteriales</taxon>
        <taxon>Corynebacteriaceae</taxon>
        <taxon>Corynebacterium</taxon>
    </lineage>
</organism>
<accession>A0A1L7CZG0</accession>
<dbReference type="AlphaFoldDB" id="A0A1L7CZG0"/>
<dbReference type="Gene3D" id="3.20.20.70">
    <property type="entry name" value="Aldolase class I"/>
    <property type="match status" value="1"/>
</dbReference>
<evidence type="ECO:0000256" key="8">
    <source>
        <dbReference type="PIRNR" id="PIRNR001361"/>
    </source>
</evidence>
<dbReference type="FunFam" id="3.20.20.70:FF:000005">
    <property type="entry name" value="Phospho-2-dehydro-3-deoxyheptonate aldolase"/>
    <property type="match status" value="1"/>
</dbReference>
<comment type="function">
    <text evidence="1 8">Stereospecific condensation of phosphoenolpyruvate (PEP) and D-erythrose-4-phosphate (E4P) giving rise to 3-deoxy-D-arabino-heptulosonate-7-phosphate (DAHP).</text>
</comment>
<dbReference type="SUPFAM" id="SSF51569">
    <property type="entry name" value="Aldolase"/>
    <property type="match status" value="1"/>
</dbReference>
<evidence type="ECO:0000256" key="4">
    <source>
        <dbReference type="ARBA" id="ARBA00022605"/>
    </source>
</evidence>
<dbReference type="PANTHER" id="PTHR21225">
    <property type="entry name" value="PHOSPHO-2-DEHYDRO-3-DEOXYHEPTONATE ALDOLASE DAHP SYNTHETASE"/>
    <property type="match status" value="1"/>
</dbReference>
<dbReference type="PIRSF" id="PIRSF001361">
    <property type="entry name" value="DAHP_synthase"/>
    <property type="match status" value="1"/>
</dbReference>
<comment type="pathway">
    <text evidence="2 8">Metabolic intermediate biosynthesis; chorismate biosynthesis; chorismate from D-erythrose 4-phosphate and phosphoenolpyruvate: step 1/7.</text>
</comment>
<dbReference type="KEGG" id="csph:CSPHI_09000"/>
<evidence type="ECO:0000256" key="6">
    <source>
        <dbReference type="ARBA" id="ARBA00023141"/>
    </source>
</evidence>
<sequence length="370" mass="38166">MAPPTSLANPASTSNRRVIGFHELPAPTALRAEIPLPEQLAERVEAARGAVAGILAGEDDRLLVVVGPCSVHDPAAALDYARRLRPLADELAGDLLVVMRVYFEKPRTTVGWKGLINDPRMDGSCRVVEGLHLARRLLVDVLAEGLPVGCEFLEPNSPQYIADAVAWGAIGARTTESQVHRQLASGLSMPIGFKNGTDGNVQVAVDSLTSAAHPHVFFGMDDDGAAAVVQTAGNANCHVILRGGSGGPNHSAADVAAAGRRLAAAGRPPRVMVDASHANSGKCEVRQAEVVRSLAGRIAAGEDGVDGVMMESFLVAGAQPAAPGGAGLTYGQSVTDACLGWEVTEGLLRELAAAVRARRGGAAGRSGGGR</sequence>
<dbReference type="NCBIfam" id="NF009395">
    <property type="entry name" value="PRK12755.1"/>
    <property type="match status" value="1"/>
</dbReference>
<dbReference type="RefSeq" id="WP_075692594.1">
    <property type="nucleotide sequence ID" value="NZ_CP009248.1"/>
</dbReference>
<dbReference type="Pfam" id="PF00793">
    <property type="entry name" value="DAHP_synth_1"/>
    <property type="match status" value="1"/>
</dbReference>
<keyword evidence="11" id="KW-1185">Reference proteome</keyword>
<dbReference type="EC" id="2.5.1.54" evidence="8"/>
<dbReference type="OrthoDB" id="9807331at2"/>
<dbReference type="Proteomes" id="UP000185469">
    <property type="component" value="Chromosome"/>
</dbReference>
<name>A0A1L7CZG0_9CORY</name>
<dbReference type="InterPro" id="IPR013785">
    <property type="entry name" value="Aldolase_TIM"/>
</dbReference>
<evidence type="ECO:0000313" key="10">
    <source>
        <dbReference type="EMBL" id="APT91131.1"/>
    </source>
</evidence>
<dbReference type="GO" id="GO:0008652">
    <property type="term" value="P:amino acid biosynthetic process"/>
    <property type="evidence" value="ECO:0007669"/>
    <property type="project" value="UniProtKB-KW"/>
</dbReference>
<proteinExistence type="inferred from homology"/>
<evidence type="ECO:0000256" key="7">
    <source>
        <dbReference type="ARBA" id="ARBA00047508"/>
    </source>
</evidence>
<reference evidence="10 11" key="1">
    <citation type="submission" date="2014-08" db="EMBL/GenBank/DDBJ databases">
        <title>Complete genome sequence of Corynebacterium sphenisci CECT 5990(T) (=DSM 44792(T)), isolated from healthy wild penguins.</title>
        <authorList>
            <person name="Ruckert C."/>
            <person name="Albersmeier A."/>
            <person name="Winkler A."/>
            <person name="Kalinowski J."/>
        </authorList>
    </citation>
    <scope>NUCLEOTIDE SEQUENCE [LARGE SCALE GENOMIC DNA]</scope>
    <source>
        <strain evidence="10 11">DSM 44792</strain>
    </source>
</reference>
<dbReference type="GO" id="GO:0009073">
    <property type="term" value="P:aromatic amino acid family biosynthetic process"/>
    <property type="evidence" value="ECO:0007669"/>
    <property type="project" value="UniProtKB-KW"/>
</dbReference>
<dbReference type="NCBIfam" id="TIGR00034">
    <property type="entry name" value="aroFGH"/>
    <property type="match status" value="1"/>
</dbReference>
<gene>
    <name evidence="10" type="ORF">CSPHI_09000</name>
</gene>
<dbReference type="InterPro" id="IPR006219">
    <property type="entry name" value="DAHP_synth_1"/>
</dbReference>
<protein>
    <recommendedName>
        <fullName evidence="8">Phospho-2-dehydro-3-deoxyheptonate aldolase</fullName>
        <ecNumber evidence="8">2.5.1.54</ecNumber>
    </recommendedName>
</protein>
<evidence type="ECO:0000256" key="2">
    <source>
        <dbReference type="ARBA" id="ARBA00004688"/>
    </source>
</evidence>
<dbReference type="PANTHER" id="PTHR21225:SF12">
    <property type="entry name" value="PHOSPHO-2-DEHYDRO-3-DEOXYHEPTONATE ALDOLASE, TYROSINE-INHIBITED"/>
    <property type="match status" value="1"/>
</dbReference>
<dbReference type="EMBL" id="CP009248">
    <property type="protein sequence ID" value="APT91131.1"/>
    <property type="molecule type" value="Genomic_DNA"/>
</dbReference>
<dbReference type="STRING" id="1437874.CSPHI_09000"/>
<keyword evidence="5 8" id="KW-0808">Transferase</keyword>
<feature type="domain" description="DAHP synthetase I/KDSA" evidence="9">
    <location>
        <begin position="53"/>
        <end position="347"/>
    </location>
</feature>
<comment type="similarity">
    <text evidence="3 8">Belongs to the class-I DAHP synthase family.</text>
</comment>